<feature type="transmembrane region" description="Helical" evidence="8">
    <location>
        <begin position="391"/>
        <end position="413"/>
    </location>
</feature>
<dbReference type="PANTHER" id="PTHR43470">
    <property type="entry name" value="PHOSPHATE TRANSPORT SYSTEM PERMEASE PROTEIN PSTA-RELATED"/>
    <property type="match status" value="1"/>
</dbReference>
<dbReference type="EMBL" id="CADCTK010000505">
    <property type="protein sequence ID" value="CAA9258277.1"/>
    <property type="molecule type" value="Genomic_DNA"/>
</dbReference>
<dbReference type="InterPro" id="IPR035906">
    <property type="entry name" value="MetI-like_sf"/>
</dbReference>
<feature type="transmembrane region" description="Helical" evidence="8">
    <location>
        <begin position="195"/>
        <end position="216"/>
    </location>
</feature>
<proteinExistence type="inferred from homology"/>
<feature type="transmembrane region" description="Helical" evidence="8">
    <location>
        <begin position="39"/>
        <end position="59"/>
    </location>
</feature>
<reference evidence="10" key="1">
    <citation type="submission" date="2020-02" db="EMBL/GenBank/DDBJ databases">
        <authorList>
            <person name="Meier V. D."/>
        </authorList>
    </citation>
    <scope>NUCLEOTIDE SEQUENCE</scope>
    <source>
        <strain evidence="10">AVDCRST_MAG26</strain>
    </source>
</reference>
<dbReference type="SUPFAM" id="SSF161098">
    <property type="entry name" value="MetI-like"/>
    <property type="match status" value="1"/>
</dbReference>
<evidence type="ECO:0000256" key="8">
    <source>
        <dbReference type="RuleBase" id="RU363043"/>
    </source>
</evidence>
<keyword evidence="6 8" id="KW-1133">Transmembrane helix</keyword>
<evidence type="ECO:0000256" key="5">
    <source>
        <dbReference type="ARBA" id="ARBA00022692"/>
    </source>
</evidence>
<dbReference type="InterPro" id="IPR005672">
    <property type="entry name" value="Phosphate_PstA"/>
</dbReference>
<organism evidence="10">
    <name type="scientific">uncultured Chloroflexia bacterium</name>
    <dbReference type="NCBI Taxonomy" id="1672391"/>
    <lineage>
        <taxon>Bacteria</taxon>
        <taxon>Bacillati</taxon>
        <taxon>Chloroflexota</taxon>
        <taxon>Chloroflexia</taxon>
        <taxon>environmental samples</taxon>
    </lineage>
</organism>
<keyword evidence="4 8" id="KW-1003">Cell membrane</keyword>
<dbReference type="PROSITE" id="PS50928">
    <property type="entry name" value="ABC_TM1"/>
    <property type="match status" value="1"/>
</dbReference>
<evidence type="ECO:0000256" key="4">
    <source>
        <dbReference type="ARBA" id="ARBA00022475"/>
    </source>
</evidence>
<evidence type="ECO:0000256" key="7">
    <source>
        <dbReference type="ARBA" id="ARBA00023136"/>
    </source>
</evidence>
<feature type="transmembrane region" description="Helical" evidence="8">
    <location>
        <begin position="236"/>
        <end position="253"/>
    </location>
</feature>
<evidence type="ECO:0000313" key="10">
    <source>
        <dbReference type="EMBL" id="CAA9258277.1"/>
    </source>
</evidence>
<keyword evidence="5 8" id="KW-0812">Transmembrane</keyword>
<dbReference type="CDD" id="cd06261">
    <property type="entry name" value="TM_PBP2"/>
    <property type="match status" value="1"/>
</dbReference>
<dbReference type="Gene3D" id="1.10.3720.10">
    <property type="entry name" value="MetI-like"/>
    <property type="match status" value="1"/>
</dbReference>
<dbReference type="PANTHER" id="PTHR43470:SF5">
    <property type="entry name" value="PHOSPHATE TRANSPORT SYSTEM PERMEASE PROTEIN PSTA"/>
    <property type="match status" value="1"/>
</dbReference>
<keyword evidence="3" id="KW-0813">Transport</keyword>
<evidence type="ECO:0000256" key="2">
    <source>
        <dbReference type="ARBA" id="ARBA00007069"/>
    </source>
</evidence>
<dbReference type="Pfam" id="PF00528">
    <property type="entry name" value="BPD_transp_1"/>
    <property type="match status" value="1"/>
</dbReference>
<feature type="transmembrane region" description="Helical" evidence="8">
    <location>
        <begin position="274"/>
        <end position="294"/>
    </location>
</feature>
<evidence type="ECO:0000256" key="3">
    <source>
        <dbReference type="ARBA" id="ARBA00022448"/>
    </source>
</evidence>
<comment type="caution">
    <text evidence="8">Lacks conserved residue(s) required for the propagation of feature annotation.</text>
</comment>
<protein>
    <recommendedName>
        <fullName evidence="8">Phosphate transport system permease protein PstA</fullName>
    </recommendedName>
</protein>
<name>A0A6J4IPG2_9CHLR</name>
<dbReference type="GO" id="GO:0005886">
    <property type="term" value="C:plasma membrane"/>
    <property type="evidence" value="ECO:0007669"/>
    <property type="project" value="UniProtKB-SubCell"/>
</dbReference>
<comment type="similarity">
    <text evidence="2 8">Belongs to the binding-protein-dependent transport system permease family. CysTW subfamily.</text>
</comment>
<dbReference type="NCBIfam" id="TIGR00974">
    <property type="entry name" value="3a0107s02c"/>
    <property type="match status" value="1"/>
</dbReference>
<dbReference type="InterPro" id="IPR000515">
    <property type="entry name" value="MetI-like"/>
</dbReference>
<gene>
    <name evidence="10" type="ORF">AVDCRST_MAG26-2213</name>
</gene>
<dbReference type="GO" id="GO:0005315">
    <property type="term" value="F:phosphate transmembrane transporter activity"/>
    <property type="evidence" value="ECO:0007669"/>
    <property type="project" value="InterPro"/>
</dbReference>
<evidence type="ECO:0000256" key="1">
    <source>
        <dbReference type="ARBA" id="ARBA00004651"/>
    </source>
</evidence>
<sequence length="421" mass="46234">MSAEQTQGHPRSHGALPADEALKRHIAARRQRGALYRRILLSSVVIALTMLAFLLGDIVNESFGYVALENRVQPTTLTGGRPLRELSKDELVAILRDNVSAGLLRRLENDQPLAERSTENVLALIRERVVREETVRSWTLFESLFRRGAIEAEVAEKFPDATLDFRSWLNWDFIVNPMSSEAAFAGVRTAILGSLWMIAITILVAFPIGVGAAIYLEEYAGNTWLNRVIQTNINNLAGVPSIIYGMLGLAIFVRGLERFTSGAVFGVEGSTGRTILSAALTLALLILPLLIINAQEAIRSVPLSLRQGSYALGATKWQTTWHHVLPVAFPGILTGTILSTSRAIGETAPLIVIGASTYIVSDPNGPFSKFTALPIQIYNWTQLPQEQFRDIAAAAIIVLLVLLLTLNSVAVLLRNRFRRSF</sequence>
<evidence type="ECO:0000256" key="6">
    <source>
        <dbReference type="ARBA" id="ARBA00022989"/>
    </source>
</evidence>
<accession>A0A6J4IPG2</accession>
<keyword evidence="7 8" id="KW-0472">Membrane</keyword>
<dbReference type="GO" id="GO:0035435">
    <property type="term" value="P:phosphate ion transmembrane transport"/>
    <property type="evidence" value="ECO:0007669"/>
    <property type="project" value="InterPro"/>
</dbReference>
<dbReference type="AlphaFoldDB" id="A0A6J4IPG2"/>
<comment type="subcellular location">
    <subcellularLocation>
        <location evidence="1 8">Cell membrane</location>
        <topology evidence="1 8">Multi-pass membrane protein</topology>
    </subcellularLocation>
</comment>
<feature type="domain" description="ABC transmembrane type-1" evidence="9">
    <location>
        <begin position="191"/>
        <end position="410"/>
    </location>
</feature>
<evidence type="ECO:0000259" key="9">
    <source>
        <dbReference type="PROSITE" id="PS50928"/>
    </source>
</evidence>